<accession>A0A1J6IDU1</accession>
<proteinExistence type="predicted"/>
<sequence>MLIKPPRADFPLNSKITERAKVFPNCFCSFFWNSLLKSQYNLAAFGYNKENRRSISIISILSVGLLKSYDANYSSFTSYQSRWVLLRVQSFA</sequence>
<dbReference type="EMBL" id="MJEQ01037187">
    <property type="protein sequence ID" value="OIT03213.1"/>
    <property type="molecule type" value="Genomic_DNA"/>
</dbReference>
<keyword evidence="2" id="KW-1185">Reference proteome</keyword>
<dbReference type="AlphaFoldDB" id="A0A1J6IDU1"/>
<comment type="caution">
    <text evidence="1">The sequence shown here is derived from an EMBL/GenBank/DDBJ whole genome shotgun (WGS) entry which is preliminary data.</text>
</comment>
<evidence type="ECO:0000313" key="1">
    <source>
        <dbReference type="EMBL" id="OIT03213.1"/>
    </source>
</evidence>
<reference evidence="1" key="1">
    <citation type="submission" date="2016-11" db="EMBL/GenBank/DDBJ databases">
        <title>The genome of Nicotiana attenuata.</title>
        <authorList>
            <person name="Xu S."/>
            <person name="Brockmoeller T."/>
            <person name="Gaquerel E."/>
            <person name="Navarro A."/>
            <person name="Kuhl H."/>
            <person name="Gase K."/>
            <person name="Ling Z."/>
            <person name="Zhou W."/>
            <person name="Kreitzer C."/>
            <person name="Stanke M."/>
            <person name="Tang H."/>
            <person name="Lyons E."/>
            <person name="Pandey P."/>
            <person name="Pandey S.P."/>
            <person name="Timmermann B."/>
            <person name="Baldwin I.T."/>
        </authorList>
    </citation>
    <scope>NUCLEOTIDE SEQUENCE [LARGE SCALE GENOMIC DNA]</scope>
    <source>
        <strain evidence="1">UT</strain>
    </source>
</reference>
<dbReference type="Gramene" id="OIT03213">
    <property type="protein sequence ID" value="OIT03213"/>
    <property type="gene ID" value="A4A49_04747"/>
</dbReference>
<name>A0A1J6IDU1_NICAT</name>
<organism evidence="1 2">
    <name type="scientific">Nicotiana attenuata</name>
    <name type="common">Coyote tobacco</name>
    <dbReference type="NCBI Taxonomy" id="49451"/>
    <lineage>
        <taxon>Eukaryota</taxon>
        <taxon>Viridiplantae</taxon>
        <taxon>Streptophyta</taxon>
        <taxon>Embryophyta</taxon>
        <taxon>Tracheophyta</taxon>
        <taxon>Spermatophyta</taxon>
        <taxon>Magnoliopsida</taxon>
        <taxon>eudicotyledons</taxon>
        <taxon>Gunneridae</taxon>
        <taxon>Pentapetalae</taxon>
        <taxon>asterids</taxon>
        <taxon>lamiids</taxon>
        <taxon>Solanales</taxon>
        <taxon>Solanaceae</taxon>
        <taxon>Nicotianoideae</taxon>
        <taxon>Nicotianeae</taxon>
        <taxon>Nicotiana</taxon>
    </lineage>
</organism>
<dbReference type="Proteomes" id="UP000187609">
    <property type="component" value="Unassembled WGS sequence"/>
</dbReference>
<evidence type="ECO:0000313" key="2">
    <source>
        <dbReference type="Proteomes" id="UP000187609"/>
    </source>
</evidence>
<gene>
    <name evidence="1" type="ORF">A4A49_04747</name>
</gene>
<protein>
    <submittedName>
        <fullName evidence="1">Uncharacterized protein</fullName>
    </submittedName>
</protein>